<feature type="domain" description="ZP" evidence="4">
    <location>
        <begin position="563"/>
        <end position="818"/>
    </location>
</feature>
<dbReference type="Pfam" id="PF00094">
    <property type="entry name" value="VWD"/>
    <property type="match status" value="1"/>
</dbReference>
<keyword evidence="1" id="KW-0732">Signal</keyword>
<dbReference type="InterPro" id="IPR014853">
    <property type="entry name" value="VWF/SSPO/ZAN-like_Cys-rich_dom"/>
</dbReference>
<sequence>MDVLGHDGDPLGVDGAQVGVLEQADQVGLAGLLQSHDSGALEAQVGLEVLSDLPHQALEGQLADQQLGGLLVAADLPQSHGTGPVTVRLLHAAGGRGALTGSLGGQLLPGSLSSGGFTGVSQCSQREKECCVSVSSGFMKELPEQGSADWCRLGDTCAVAALLLDNQQSLLGAGVLGHGLGALRHGVLGQLSGEQQADGGLDLPGGDGGALVVVSQTGGLPGDALKDVAHEAVHDAHGLGGDAGVGVNLLHHFVHVDGVALLPGLSPLLAGLGGGLCYRFLGALLGAFTLAASGMITVAASQMELSGAAPAPEAPVVCTVTGSTVIGFHGAVHSVQDRCAYSLMEPEGSASFNLMAGFRERRRTDVPLLDHLILSLPDVTMYLEQGGRVRVGDEALVLSSTARPHHGVELSKDQAGVTAKLPNSNMTLYFDGNTAHVSGNEAMEGLCGRPLNSSWTTTPIAEKSSSFSPPGCEIQQQDTIDSSINCNSSTDHCNLMRQPPFSACHNHSDPEPFISACTHTLCRYPSVDGVDCHFLEAYAKACSLEATDHEFCGAEMWSSSRCFCRAGFASKYRATKSLGEPPVCRQGSATLTLAGCLLDDKGIDFSTLHLKEPRCKGHMDPQSHLKNSNQIVYENSIVSSNRSSGGVITRQDQLKIDFSCLYKQPEVKSVSFTIRDSSVVQQIISGVWNYTLTMNAFNDAGLLKNVGPKTAIQLNQKVWLQLEAGGLDANMVAIVTDSCWATNQASPDDSLRYDLIINGCPNPADDTVQMQGNGQGTSSVFSFAMFEFSGGSSEIYLHCKLELCPTQGRACTPSCGGVLAGGVDLLNLLKEMLPSSRWPGRSFFRHVPVLWRKNWCCWSRPLQTAFVSFSQMSLSPEAVQCAALPLQSVHHIHGGHRLPLGVLGVGDGITDHVLQEHLQHTAGLLVDQTGDTLHSAAASQTADGGLGDALDVITEHFAVTLSASFAESLSSFSSSTHFGVLVVRVVHKNEWKQSDRQYFNIHCGPKRRRTAGRLLGGANAAASTAVVLLVYQQQSLLGAGVLGHGLGALRHGVLGQLSGEQQADGGLDLPGGDGGALVVVSQTGGLPGDALKDVAHEAVHDAHGLGGDAGVGVNLLHHFVHIDGVALLPGLSPLLAGLGGGLCYRFLGALLGGFHAGCFRHDQRFLGVTTFFGVAAFLGVATFLGEAAFLTIFFFGLFVAFFTGVFLAAAAAGFVAFLGVATFAFLAAGFFAAGFVALAAGFFAVFLGFSAGLAALKDPKGSLLQELLHGAFNVSGVVVALGGQLLLQSHAVTAFRMSSAAPGPTFIAGLSHDSGALEAQVGLEVLSDLPHQALEGQLADQQLGGLLVAADLPQSHGTGPVTVRFLHAAGGRGALTGSLGGQLLPGSLSSGGFTGGLLGSGHCSFSVFTARESAVCL</sequence>
<dbReference type="PANTHER" id="PTHR14002">
    <property type="entry name" value="ENDOGLIN/TGF-BETA RECEPTOR TYPE III"/>
    <property type="match status" value="1"/>
</dbReference>
<feature type="transmembrane region" description="Helical" evidence="3">
    <location>
        <begin position="1225"/>
        <end position="1247"/>
    </location>
</feature>
<dbReference type="InterPro" id="IPR001507">
    <property type="entry name" value="ZP_dom"/>
</dbReference>
<dbReference type="EMBL" id="JAAKFY010000020">
    <property type="protein sequence ID" value="KAF3840575.1"/>
    <property type="molecule type" value="Genomic_DNA"/>
</dbReference>
<evidence type="ECO:0000313" key="5">
    <source>
        <dbReference type="EMBL" id="KAF3840575.1"/>
    </source>
</evidence>
<dbReference type="InterPro" id="IPR042235">
    <property type="entry name" value="ZP-C_dom"/>
</dbReference>
<dbReference type="InterPro" id="IPR001846">
    <property type="entry name" value="VWF_type-D"/>
</dbReference>
<feature type="transmembrane region" description="Helical" evidence="3">
    <location>
        <begin position="1267"/>
        <end position="1287"/>
    </location>
</feature>
<dbReference type="InterPro" id="IPR055356">
    <property type="entry name" value="ZP-N"/>
</dbReference>
<feature type="transmembrane region" description="Helical" evidence="3">
    <location>
        <begin position="1134"/>
        <end position="1153"/>
    </location>
</feature>
<dbReference type="Pfam" id="PF23344">
    <property type="entry name" value="ZP-N"/>
    <property type="match status" value="1"/>
</dbReference>
<dbReference type="OrthoDB" id="9987373at2759"/>
<dbReference type="SMART" id="SM00241">
    <property type="entry name" value="ZP"/>
    <property type="match status" value="1"/>
</dbReference>
<keyword evidence="3" id="KW-0812">Transmembrane</keyword>
<protein>
    <recommendedName>
        <fullName evidence="4">ZP domain-containing protein</fullName>
    </recommendedName>
</protein>
<name>A0A7J5XTX3_DISMA</name>
<evidence type="ECO:0000256" key="1">
    <source>
        <dbReference type="ARBA" id="ARBA00022729"/>
    </source>
</evidence>
<evidence type="ECO:0000313" key="6">
    <source>
        <dbReference type="Proteomes" id="UP000518266"/>
    </source>
</evidence>
<dbReference type="PANTHER" id="PTHR14002:SF50">
    <property type="entry name" value="ALPHA-TECTORIN-LIKE-RELATED"/>
    <property type="match status" value="1"/>
</dbReference>
<dbReference type="Pfam" id="PF08742">
    <property type="entry name" value="C8"/>
    <property type="match status" value="1"/>
</dbReference>
<keyword evidence="2" id="KW-1015">Disulfide bond</keyword>
<organism evidence="5 6">
    <name type="scientific">Dissostichus mawsoni</name>
    <name type="common">Antarctic cod</name>
    <dbReference type="NCBI Taxonomy" id="36200"/>
    <lineage>
        <taxon>Eukaryota</taxon>
        <taxon>Metazoa</taxon>
        <taxon>Chordata</taxon>
        <taxon>Craniata</taxon>
        <taxon>Vertebrata</taxon>
        <taxon>Euteleostomi</taxon>
        <taxon>Actinopterygii</taxon>
        <taxon>Neopterygii</taxon>
        <taxon>Teleostei</taxon>
        <taxon>Neoteleostei</taxon>
        <taxon>Acanthomorphata</taxon>
        <taxon>Eupercaria</taxon>
        <taxon>Perciformes</taxon>
        <taxon>Notothenioidei</taxon>
        <taxon>Nototheniidae</taxon>
        <taxon>Dissostichus</taxon>
    </lineage>
</organism>
<dbReference type="Pfam" id="PF00100">
    <property type="entry name" value="Zona_pellucida"/>
    <property type="match status" value="1"/>
</dbReference>
<gene>
    <name evidence="5" type="ORF">F7725_006437</name>
</gene>
<accession>A0A7J5XTX3</accession>
<dbReference type="SMART" id="SM00832">
    <property type="entry name" value="C8"/>
    <property type="match status" value="1"/>
</dbReference>
<keyword evidence="3" id="KW-1133">Transmembrane helix</keyword>
<keyword evidence="3" id="KW-0472">Membrane</keyword>
<keyword evidence="6" id="KW-1185">Reference proteome</keyword>
<proteinExistence type="predicted"/>
<evidence type="ECO:0000259" key="4">
    <source>
        <dbReference type="PROSITE" id="PS51034"/>
    </source>
</evidence>
<feature type="transmembrane region" description="Helical" evidence="3">
    <location>
        <begin position="1165"/>
        <end position="1184"/>
    </location>
</feature>
<evidence type="ECO:0000256" key="3">
    <source>
        <dbReference type="SAM" id="Phobius"/>
    </source>
</evidence>
<dbReference type="Gene3D" id="2.60.40.4100">
    <property type="entry name" value="Zona pellucida, ZP-C domain"/>
    <property type="match status" value="1"/>
</dbReference>
<dbReference type="PROSITE" id="PS51034">
    <property type="entry name" value="ZP_2"/>
    <property type="match status" value="1"/>
</dbReference>
<feature type="transmembrane region" description="Helical" evidence="3">
    <location>
        <begin position="1190"/>
        <end position="1218"/>
    </location>
</feature>
<evidence type="ECO:0000256" key="2">
    <source>
        <dbReference type="ARBA" id="ARBA00023157"/>
    </source>
</evidence>
<comment type="caution">
    <text evidence="5">The sequence shown here is derived from an EMBL/GenBank/DDBJ whole genome shotgun (WGS) entry which is preliminary data.</text>
</comment>
<dbReference type="InterPro" id="IPR055355">
    <property type="entry name" value="ZP-C"/>
</dbReference>
<dbReference type="Proteomes" id="UP000518266">
    <property type="component" value="Unassembled WGS sequence"/>
</dbReference>
<dbReference type="Gene3D" id="2.60.40.3210">
    <property type="entry name" value="Zona pellucida, ZP-N domain"/>
    <property type="match status" value="1"/>
</dbReference>
<reference evidence="5 6" key="1">
    <citation type="submission" date="2020-03" db="EMBL/GenBank/DDBJ databases">
        <title>Dissostichus mawsoni Genome sequencing and assembly.</title>
        <authorList>
            <person name="Park H."/>
        </authorList>
    </citation>
    <scope>NUCLEOTIDE SEQUENCE [LARGE SCALE GENOMIC DNA]</scope>
    <source>
        <strain evidence="5">DM0001</strain>
        <tissue evidence="5">Muscle</tissue>
    </source>
</reference>